<dbReference type="PANTHER" id="PTHR37423:SF2">
    <property type="entry name" value="MEMBRANE-BOUND LYTIC MUREIN TRANSGLYCOSYLASE C"/>
    <property type="match status" value="1"/>
</dbReference>
<feature type="chain" id="PRO_5046575647" evidence="2">
    <location>
        <begin position="28"/>
        <end position="486"/>
    </location>
</feature>
<dbReference type="PROSITE" id="PS51782">
    <property type="entry name" value="LYSM"/>
    <property type="match status" value="1"/>
</dbReference>
<organism evidence="4 5">
    <name type="scientific">Undibacterium squillarum</name>
    <dbReference type="NCBI Taxonomy" id="1131567"/>
    <lineage>
        <taxon>Bacteria</taxon>
        <taxon>Pseudomonadati</taxon>
        <taxon>Pseudomonadota</taxon>
        <taxon>Betaproteobacteria</taxon>
        <taxon>Burkholderiales</taxon>
        <taxon>Oxalobacteraceae</taxon>
        <taxon>Undibacterium</taxon>
    </lineage>
</organism>
<dbReference type="Proteomes" id="UP000653343">
    <property type="component" value="Unassembled WGS sequence"/>
</dbReference>
<dbReference type="InterPro" id="IPR023346">
    <property type="entry name" value="Lysozyme-like_dom_sf"/>
</dbReference>
<sequence length="486" mass="53669">MKRLRPALTPRIAATLALIALPLISLAEGSVPADAPAPAENSPVINTLSLDTSLSGTPGSLNLSETREIDLWERIRGGFAIPDLENKTAAGQTTWYASRSDAFLKTLQRGSRYLYHVVEQLEKRGMPTELALLPFIESAFNPQAISSAKASGMWQFMAATGKDYNLKQNMFTDERRGVLDSTEAALNYLERLYGMFGDWQLALAAYNWGEGSVQRAIKKQQAAGLPIDFDSLSVHMPAETRNYVPKLQAVKNIIAHPEQFNISLPALENQPYFVPVAKTRDMDVKLAAELAELPLTEFTALNPQFNKPVITGTTTKILLPTENAEKFKENLTKWQGPLSTWATYIVQKTEKIEALAAKLGHSADFLRNVNLIPAKMLVKAGSTLLVPKSEKHADQDIAPEIAANAKLIVEKAIATRQISLKVGKRDNLNAIANRYHVSVADIKSWNKLKTEQISYGQTLKLEVPVTARSRDNGKQKLASHHGHRRS</sequence>
<dbReference type="PANTHER" id="PTHR37423">
    <property type="entry name" value="SOLUBLE LYTIC MUREIN TRANSGLYCOSYLASE-RELATED"/>
    <property type="match status" value="1"/>
</dbReference>
<dbReference type="Gene3D" id="3.10.350.10">
    <property type="entry name" value="LysM domain"/>
    <property type="match status" value="1"/>
</dbReference>
<keyword evidence="5" id="KW-1185">Reference proteome</keyword>
<dbReference type="CDD" id="cd16894">
    <property type="entry name" value="MltD-like"/>
    <property type="match status" value="1"/>
</dbReference>
<dbReference type="InterPro" id="IPR000189">
    <property type="entry name" value="Transglyc_AS"/>
</dbReference>
<comment type="caution">
    <text evidence="4">The sequence shown here is derived from an EMBL/GenBank/DDBJ whole genome shotgun (WGS) entry which is preliminary data.</text>
</comment>
<dbReference type="SMART" id="SM00257">
    <property type="entry name" value="LysM"/>
    <property type="match status" value="2"/>
</dbReference>
<dbReference type="EMBL" id="BMYU01000009">
    <property type="protein sequence ID" value="GGX50969.1"/>
    <property type="molecule type" value="Genomic_DNA"/>
</dbReference>
<dbReference type="Gene3D" id="1.10.530.10">
    <property type="match status" value="1"/>
</dbReference>
<dbReference type="SUPFAM" id="SSF54106">
    <property type="entry name" value="LysM domain"/>
    <property type="match status" value="1"/>
</dbReference>
<evidence type="ECO:0000313" key="4">
    <source>
        <dbReference type="EMBL" id="GGX50969.1"/>
    </source>
</evidence>
<accession>A0ABQ2Y1Y3</accession>
<dbReference type="RefSeq" id="WP_189358315.1">
    <property type="nucleotide sequence ID" value="NZ_BMYU01000009.1"/>
</dbReference>
<dbReference type="InterPro" id="IPR008258">
    <property type="entry name" value="Transglycosylase_SLT_dom_1"/>
</dbReference>
<dbReference type="Pfam" id="PF01464">
    <property type="entry name" value="SLT"/>
    <property type="match status" value="1"/>
</dbReference>
<proteinExistence type="inferred from homology"/>
<reference evidence="5" key="1">
    <citation type="journal article" date="2019" name="Int. J. Syst. Evol. Microbiol.">
        <title>The Global Catalogue of Microorganisms (GCM) 10K type strain sequencing project: providing services to taxonomists for standard genome sequencing and annotation.</title>
        <authorList>
            <consortium name="The Broad Institute Genomics Platform"/>
            <consortium name="The Broad Institute Genome Sequencing Center for Infectious Disease"/>
            <person name="Wu L."/>
            <person name="Ma J."/>
        </authorList>
    </citation>
    <scope>NUCLEOTIDE SEQUENCE [LARGE SCALE GENOMIC DNA]</scope>
    <source>
        <strain evidence="5">KCTC 23917</strain>
    </source>
</reference>
<dbReference type="Pfam" id="PF01476">
    <property type="entry name" value="LysM"/>
    <property type="match status" value="1"/>
</dbReference>
<dbReference type="PROSITE" id="PS00922">
    <property type="entry name" value="TRANSGLYCOSYLASE"/>
    <property type="match status" value="1"/>
</dbReference>
<dbReference type="InterPro" id="IPR036779">
    <property type="entry name" value="LysM_dom_sf"/>
</dbReference>
<dbReference type="InterPro" id="IPR018392">
    <property type="entry name" value="LysM"/>
</dbReference>
<evidence type="ECO:0000259" key="3">
    <source>
        <dbReference type="PROSITE" id="PS51782"/>
    </source>
</evidence>
<dbReference type="CDD" id="cd00118">
    <property type="entry name" value="LysM"/>
    <property type="match status" value="1"/>
</dbReference>
<protein>
    <submittedName>
        <fullName evidence="4">Lytic transglycosylase</fullName>
    </submittedName>
</protein>
<dbReference type="SUPFAM" id="SSF53955">
    <property type="entry name" value="Lysozyme-like"/>
    <property type="match status" value="1"/>
</dbReference>
<evidence type="ECO:0000256" key="1">
    <source>
        <dbReference type="ARBA" id="ARBA00007734"/>
    </source>
</evidence>
<keyword evidence="2" id="KW-0732">Signal</keyword>
<comment type="similarity">
    <text evidence="1">Belongs to the transglycosylase Slt family.</text>
</comment>
<evidence type="ECO:0000256" key="2">
    <source>
        <dbReference type="SAM" id="SignalP"/>
    </source>
</evidence>
<gene>
    <name evidence="4" type="ORF">GCM10010946_32210</name>
</gene>
<name>A0ABQ2Y1Y3_9BURK</name>
<feature type="signal peptide" evidence="2">
    <location>
        <begin position="1"/>
        <end position="27"/>
    </location>
</feature>
<evidence type="ECO:0000313" key="5">
    <source>
        <dbReference type="Proteomes" id="UP000653343"/>
    </source>
</evidence>
<feature type="domain" description="LysM" evidence="3">
    <location>
        <begin position="418"/>
        <end position="461"/>
    </location>
</feature>